<evidence type="ECO:0000313" key="1">
    <source>
        <dbReference type="EMBL" id="ADE77068.1"/>
    </source>
</evidence>
<reference evidence="1" key="1">
    <citation type="submission" date="2010-04" db="EMBL/GenBank/DDBJ databases">
        <authorList>
            <person name="Reid K.E."/>
            <person name="Liao N."/>
            <person name="Chan S."/>
            <person name="Docking R."/>
            <person name="Taylor G."/>
            <person name="Moore R."/>
            <person name="Mayo M."/>
            <person name="Munro S."/>
            <person name="King J."/>
            <person name="Yanchuk A."/>
            <person name="Holt R."/>
            <person name="Jones S."/>
            <person name="Marra M."/>
            <person name="Ritland C.E."/>
            <person name="Ritland K."/>
            <person name="Bohlmann J."/>
        </authorList>
    </citation>
    <scope>NUCLEOTIDE SEQUENCE</scope>
    <source>
        <tissue evidence="1">Bud</tissue>
    </source>
</reference>
<dbReference type="EMBL" id="BT123768">
    <property type="protein sequence ID" value="ADE77068.1"/>
    <property type="molecule type" value="mRNA"/>
</dbReference>
<sequence>MFLQTFLLKTFEQVEPGKRKEASNYCQFCEGNSMNNREMPVIAQQGEVVARALKDELSTTSTNAPMVSAKVLSELSPM</sequence>
<proteinExistence type="evidence at transcript level"/>
<dbReference type="AlphaFoldDB" id="D5ABZ9"/>
<accession>D5ABZ9</accession>
<organism evidence="1">
    <name type="scientific">Picea sitchensis</name>
    <name type="common">Sitka spruce</name>
    <name type="synonym">Pinus sitchensis</name>
    <dbReference type="NCBI Taxonomy" id="3332"/>
    <lineage>
        <taxon>Eukaryota</taxon>
        <taxon>Viridiplantae</taxon>
        <taxon>Streptophyta</taxon>
        <taxon>Embryophyta</taxon>
        <taxon>Tracheophyta</taxon>
        <taxon>Spermatophyta</taxon>
        <taxon>Pinopsida</taxon>
        <taxon>Pinidae</taxon>
        <taxon>Conifers I</taxon>
        <taxon>Pinales</taxon>
        <taxon>Pinaceae</taxon>
        <taxon>Picea</taxon>
    </lineage>
</organism>
<protein>
    <submittedName>
        <fullName evidence="1">Uncharacterized protein</fullName>
    </submittedName>
</protein>
<name>D5ABZ9_PICSI</name>